<sequence length="51" mass="5781">MSSHLSITSYNWYTQHSSMLNATNSVTMLLNKVLIFRSTHEHPVCVISSRG</sequence>
<dbReference type="EnsemblPlants" id="TuG1812G0700000978.01.T01">
    <property type="protein sequence ID" value="TuG1812G0700000978.01.T01.cds430289"/>
    <property type="gene ID" value="TuG1812G0700000978.01"/>
</dbReference>
<evidence type="ECO:0000313" key="2">
    <source>
        <dbReference type="Proteomes" id="UP000015106"/>
    </source>
</evidence>
<protein>
    <submittedName>
        <fullName evidence="1">Uncharacterized protein</fullName>
    </submittedName>
</protein>
<dbReference type="Gramene" id="TuG1812G0700000978.01.T01">
    <property type="protein sequence ID" value="TuG1812G0700000978.01.T01.cds430289"/>
    <property type="gene ID" value="TuG1812G0700000978.01"/>
</dbReference>
<reference evidence="1" key="3">
    <citation type="submission" date="2022-06" db="UniProtKB">
        <authorList>
            <consortium name="EnsemblPlants"/>
        </authorList>
    </citation>
    <scope>IDENTIFICATION</scope>
</reference>
<keyword evidence="2" id="KW-1185">Reference proteome</keyword>
<dbReference type="AlphaFoldDB" id="A0A8R7QZD7"/>
<name>A0A8R7QZD7_TRIUA</name>
<organism evidence="1 2">
    <name type="scientific">Triticum urartu</name>
    <name type="common">Red wild einkorn</name>
    <name type="synonym">Crithodium urartu</name>
    <dbReference type="NCBI Taxonomy" id="4572"/>
    <lineage>
        <taxon>Eukaryota</taxon>
        <taxon>Viridiplantae</taxon>
        <taxon>Streptophyta</taxon>
        <taxon>Embryophyta</taxon>
        <taxon>Tracheophyta</taxon>
        <taxon>Spermatophyta</taxon>
        <taxon>Magnoliopsida</taxon>
        <taxon>Liliopsida</taxon>
        <taxon>Poales</taxon>
        <taxon>Poaceae</taxon>
        <taxon>BOP clade</taxon>
        <taxon>Pooideae</taxon>
        <taxon>Triticodae</taxon>
        <taxon>Triticeae</taxon>
        <taxon>Triticinae</taxon>
        <taxon>Triticum</taxon>
    </lineage>
</organism>
<reference evidence="1" key="2">
    <citation type="submission" date="2018-03" db="EMBL/GenBank/DDBJ databases">
        <title>The Triticum urartu genome reveals the dynamic nature of wheat genome evolution.</title>
        <authorList>
            <person name="Ling H."/>
            <person name="Ma B."/>
            <person name="Shi X."/>
            <person name="Liu H."/>
            <person name="Dong L."/>
            <person name="Sun H."/>
            <person name="Cao Y."/>
            <person name="Gao Q."/>
            <person name="Zheng S."/>
            <person name="Li Y."/>
            <person name="Yu Y."/>
            <person name="Du H."/>
            <person name="Qi M."/>
            <person name="Li Y."/>
            <person name="Yu H."/>
            <person name="Cui Y."/>
            <person name="Wang N."/>
            <person name="Chen C."/>
            <person name="Wu H."/>
            <person name="Zhao Y."/>
            <person name="Zhang J."/>
            <person name="Li Y."/>
            <person name="Zhou W."/>
            <person name="Zhang B."/>
            <person name="Hu W."/>
            <person name="Eijk M."/>
            <person name="Tang J."/>
            <person name="Witsenboer H."/>
            <person name="Zhao S."/>
            <person name="Li Z."/>
            <person name="Zhang A."/>
            <person name="Wang D."/>
            <person name="Liang C."/>
        </authorList>
    </citation>
    <scope>NUCLEOTIDE SEQUENCE [LARGE SCALE GENOMIC DNA]</scope>
    <source>
        <strain evidence="1">cv. G1812</strain>
    </source>
</reference>
<proteinExistence type="predicted"/>
<evidence type="ECO:0000313" key="1">
    <source>
        <dbReference type="EnsemblPlants" id="TuG1812G0700000978.01.T01.cds430289"/>
    </source>
</evidence>
<dbReference type="Proteomes" id="UP000015106">
    <property type="component" value="Chromosome 7"/>
</dbReference>
<accession>A0A8R7QZD7</accession>
<reference evidence="2" key="1">
    <citation type="journal article" date="2013" name="Nature">
        <title>Draft genome of the wheat A-genome progenitor Triticum urartu.</title>
        <authorList>
            <person name="Ling H.Q."/>
            <person name="Zhao S."/>
            <person name="Liu D."/>
            <person name="Wang J."/>
            <person name="Sun H."/>
            <person name="Zhang C."/>
            <person name="Fan H."/>
            <person name="Li D."/>
            <person name="Dong L."/>
            <person name="Tao Y."/>
            <person name="Gao C."/>
            <person name="Wu H."/>
            <person name="Li Y."/>
            <person name="Cui Y."/>
            <person name="Guo X."/>
            <person name="Zheng S."/>
            <person name="Wang B."/>
            <person name="Yu K."/>
            <person name="Liang Q."/>
            <person name="Yang W."/>
            <person name="Lou X."/>
            <person name="Chen J."/>
            <person name="Feng M."/>
            <person name="Jian J."/>
            <person name="Zhang X."/>
            <person name="Luo G."/>
            <person name="Jiang Y."/>
            <person name="Liu J."/>
            <person name="Wang Z."/>
            <person name="Sha Y."/>
            <person name="Zhang B."/>
            <person name="Wu H."/>
            <person name="Tang D."/>
            <person name="Shen Q."/>
            <person name="Xue P."/>
            <person name="Zou S."/>
            <person name="Wang X."/>
            <person name="Liu X."/>
            <person name="Wang F."/>
            <person name="Yang Y."/>
            <person name="An X."/>
            <person name="Dong Z."/>
            <person name="Zhang K."/>
            <person name="Zhang X."/>
            <person name="Luo M.C."/>
            <person name="Dvorak J."/>
            <person name="Tong Y."/>
            <person name="Wang J."/>
            <person name="Yang H."/>
            <person name="Li Z."/>
            <person name="Wang D."/>
            <person name="Zhang A."/>
            <person name="Wang J."/>
        </authorList>
    </citation>
    <scope>NUCLEOTIDE SEQUENCE</scope>
    <source>
        <strain evidence="2">cv. G1812</strain>
    </source>
</reference>